<dbReference type="SMART" id="SM00862">
    <property type="entry name" value="Trans_reg_C"/>
    <property type="match status" value="1"/>
</dbReference>
<dbReference type="InterPro" id="IPR001867">
    <property type="entry name" value="OmpR/PhoB-type_DNA-bd"/>
</dbReference>
<dbReference type="SUPFAM" id="SSF46894">
    <property type="entry name" value="C-terminal effector domain of the bipartite response regulators"/>
    <property type="match status" value="1"/>
</dbReference>
<keyword evidence="4" id="KW-0804">Transcription</keyword>
<dbReference type="Pfam" id="PF00931">
    <property type="entry name" value="NB-ARC"/>
    <property type="match status" value="1"/>
</dbReference>
<dbReference type="GO" id="GO:0006355">
    <property type="term" value="P:regulation of DNA-templated transcription"/>
    <property type="evidence" value="ECO:0007669"/>
    <property type="project" value="InterPro"/>
</dbReference>
<sequence length="743" mass="81453">MVPHEQCRRRVVEFRILGPIEAWGAGGQARLSGARQLALLTALLLHANRVVSVEQLGEAIWGEKPPANASKALQTYVFRLRRALAVVEPGAGKHLTFTSGYQLRVEPGELDLEVFRDHVRRGRTAVSAGRSEAAGEEFGSALKLWRGQALTGVSGPYFGPQAARLEEERLIAAEERVDADLAVGRDAELVAELQCLATEHPVRERLHGHLMLALYRAGRQADAVQTFHDLQDRLADELGIDPGGEIAELYQQILRGDPDLAVVRPAGMPAARNDLPGDVLDFTGRDAEMTRLLAALSGDGDGSTVVIEAIDGMAGVGKTTLAVHAAHRLANQYPDAQLFIDLHGHTTEHEATDPFTALHVLLRALDVPGDQIPHELDQRAARWRAELAERKALVVLDNAASAAQVRPLLPGATGCLALITSRRRLADLDAAQTLSLDLLPLQDAIALFSHVVGHDRAAAEPEAVEIVVDLCGYLPLAIRIAAARLRARSVWTVGHLADRLGQGRRALTELATGDRSVAAAFTLSYQHLSGSQQRLFRLLGLHPGPSFDAYAAAALAAIDPGDAEILLEALVDVHLLQQPTSGRYQFHDLLRQHARSTADTAESEMEQSRALHRLVEFYLHTAHNADRLLNPHRPPIQLDSPRLDHIRPLRDHTAALAWFDTEYPCLLAAQRTARTRQWHQAVWNMAWTLGTFHERRGHLHDRLTMWRAGLAAAEYISDPVTHIFARRLVGYACAEVRCLSSQV</sequence>
<dbReference type="InterPro" id="IPR016032">
    <property type="entry name" value="Sig_transdc_resp-reg_C-effctor"/>
</dbReference>
<feature type="domain" description="OmpR/PhoB-type" evidence="6">
    <location>
        <begin position="4"/>
        <end position="105"/>
    </location>
</feature>
<feature type="non-terminal residue" evidence="7">
    <location>
        <position position="743"/>
    </location>
</feature>
<comment type="caution">
    <text evidence="7">The sequence shown here is derived from an EMBL/GenBank/DDBJ whole genome shotgun (WGS) entry which is preliminary data.</text>
</comment>
<dbReference type="PANTHER" id="PTHR35807">
    <property type="entry name" value="TRANSCRIPTIONAL REGULATOR REDD-RELATED"/>
    <property type="match status" value="1"/>
</dbReference>
<dbReference type="Gene3D" id="1.25.40.10">
    <property type="entry name" value="Tetratricopeptide repeat domain"/>
    <property type="match status" value="1"/>
</dbReference>
<dbReference type="GO" id="GO:0000160">
    <property type="term" value="P:phosphorelay signal transduction system"/>
    <property type="evidence" value="ECO:0007669"/>
    <property type="project" value="InterPro"/>
</dbReference>
<keyword evidence="2" id="KW-0805">Transcription regulation</keyword>
<dbReference type="AlphaFoldDB" id="A0A5B2X483"/>
<evidence type="ECO:0000313" key="8">
    <source>
        <dbReference type="Proteomes" id="UP000323454"/>
    </source>
</evidence>
<dbReference type="Pfam" id="PF03704">
    <property type="entry name" value="BTAD"/>
    <property type="match status" value="1"/>
</dbReference>
<protein>
    <submittedName>
        <fullName evidence="7">SARP family transcriptional regulator</fullName>
    </submittedName>
</protein>
<dbReference type="InterPro" id="IPR005158">
    <property type="entry name" value="BTAD"/>
</dbReference>
<dbReference type="EMBL" id="VUOB01000043">
    <property type="protein sequence ID" value="KAA2257902.1"/>
    <property type="molecule type" value="Genomic_DNA"/>
</dbReference>
<evidence type="ECO:0000256" key="2">
    <source>
        <dbReference type="ARBA" id="ARBA00023015"/>
    </source>
</evidence>
<dbReference type="SUPFAM" id="SSF48452">
    <property type="entry name" value="TPR-like"/>
    <property type="match status" value="1"/>
</dbReference>
<dbReference type="Gene3D" id="1.10.10.10">
    <property type="entry name" value="Winged helix-like DNA-binding domain superfamily/Winged helix DNA-binding domain"/>
    <property type="match status" value="1"/>
</dbReference>
<accession>A0A5B2X483</accession>
<evidence type="ECO:0000256" key="3">
    <source>
        <dbReference type="ARBA" id="ARBA00023125"/>
    </source>
</evidence>
<proteinExistence type="inferred from homology"/>
<dbReference type="SMART" id="SM01043">
    <property type="entry name" value="BTAD"/>
    <property type="match status" value="1"/>
</dbReference>
<evidence type="ECO:0000256" key="1">
    <source>
        <dbReference type="ARBA" id="ARBA00005820"/>
    </source>
</evidence>
<dbReference type="InterPro" id="IPR036388">
    <property type="entry name" value="WH-like_DNA-bd_sf"/>
</dbReference>
<name>A0A5B2X483_9PSEU</name>
<keyword evidence="3 5" id="KW-0238">DNA-binding</keyword>
<dbReference type="PANTHER" id="PTHR35807:SF1">
    <property type="entry name" value="TRANSCRIPTIONAL REGULATOR REDD"/>
    <property type="match status" value="1"/>
</dbReference>
<evidence type="ECO:0000313" key="7">
    <source>
        <dbReference type="EMBL" id="KAA2257902.1"/>
    </source>
</evidence>
<dbReference type="Proteomes" id="UP000323454">
    <property type="component" value="Unassembled WGS sequence"/>
</dbReference>
<dbReference type="PRINTS" id="PR00364">
    <property type="entry name" value="DISEASERSIST"/>
</dbReference>
<evidence type="ECO:0000256" key="4">
    <source>
        <dbReference type="ARBA" id="ARBA00023163"/>
    </source>
</evidence>
<comment type="similarity">
    <text evidence="1">Belongs to the AfsR/DnrI/RedD regulatory family.</text>
</comment>
<dbReference type="Pfam" id="PF00486">
    <property type="entry name" value="Trans_reg_C"/>
    <property type="match status" value="1"/>
</dbReference>
<dbReference type="OrthoDB" id="581105at2"/>
<organism evidence="7 8">
    <name type="scientific">Solihabitans fulvus</name>
    <dbReference type="NCBI Taxonomy" id="1892852"/>
    <lineage>
        <taxon>Bacteria</taxon>
        <taxon>Bacillati</taxon>
        <taxon>Actinomycetota</taxon>
        <taxon>Actinomycetes</taxon>
        <taxon>Pseudonocardiales</taxon>
        <taxon>Pseudonocardiaceae</taxon>
        <taxon>Solihabitans</taxon>
    </lineage>
</organism>
<dbReference type="CDD" id="cd15831">
    <property type="entry name" value="BTAD"/>
    <property type="match status" value="1"/>
</dbReference>
<dbReference type="InterPro" id="IPR011990">
    <property type="entry name" value="TPR-like_helical_dom_sf"/>
</dbReference>
<reference evidence="7 8" key="2">
    <citation type="submission" date="2019-09" db="EMBL/GenBank/DDBJ databases">
        <authorList>
            <person name="Jin C."/>
        </authorList>
    </citation>
    <scope>NUCLEOTIDE SEQUENCE [LARGE SCALE GENOMIC DNA]</scope>
    <source>
        <strain evidence="7 8">AN110305</strain>
    </source>
</reference>
<gene>
    <name evidence="7" type="ORF">F0L68_24595</name>
</gene>
<dbReference type="PROSITE" id="PS51755">
    <property type="entry name" value="OMPR_PHOB"/>
    <property type="match status" value="1"/>
</dbReference>
<evidence type="ECO:0000259" key="6">
    <source>
        <dbReference type="PROSITE" id="PS51755"/>
    </source>
</evidence>
<reference evidence="7 8" key="1">
    <citation type="submission" date="2019-09" db="EMBL/GenBank/DDBJ databases">
        <title>Goodfellowia gen. nov., a new genus of the Pseudonocardineae related to Actinoalloteichus, containing Goodfellowia coeruleoviolacea gen. nov., comb. nov. gen. nov., comb. nov.</title>
        <authorList>
            <person name="Labeda D."/>
        </authorList>
    </citation>
    <scope>NUCLEOTIDE SEQUENCE [LARGE SCALE GENOMIC DNA]</scope>
    <source>
        <strain evidence="7 8">AN110305</strain>
    </source>
</reference>
<dbReference type="Gene3D" id="3.40.50.300">
    <property type="entry name" value="P-loop containing nucleotide triphosphate hydrolases"/>
    <property type="match status" value="1"/>
</dbReference>
<dbReference type="InterPro" id="IPR002182">
    <property type="entry name" value="NB-ARC"/>
</dbReference>
<dbReference type="GO" id="GO:0043531">
    <property type="term" value="F:ADP binding"/>
    <property type="evidence" value="ECO:0007669"/>
    <property type="project" value="InterPro"/>
</dbReference>
<keyword evidence="8" id="KW-1185">Reference proteome</keyword>
<dbReference type="GO" id="GO:0003677">
    <property type="term" value="F:DNA binding"/>
    <property type="evidence" value="ECO:0007669"/>
    <property type="project" value="UniProtKB-UniRule"/>
</dbReference>
<feature type="DNA-binding region" description="OmpR/PhoB-type" evidence="5">
    <location>
        <begin position="4"/>
        <end position="105"/>
    </location>
</feature>
<dbReference type="SUPFAM" id="SSF52540">
    <property type="entry name" value="P-loop containing nucleoside triphosphate hydrolases"/>
    <property type="match status" value="1"/>
</dbReference>
<dbReference type="InterPro" id="IPR027417">
    <property type="entry name" value="P-loop_NTPase"/>
</dbReference>
<evidence type="ECO:0000256" key="5">
    <source>
        <dbReference type="PROSITE-ProRule" id="PRU01091"/>
    </source>
</evidence>
<dbReference type="InterPro" id="IPR051677">
    <property type="entry name" value="AfsR-DnrI-RedD_regulator"/>
</dbReference>